<protein>
    <submittedName>
        <fullName evidence="4">DUF4168 domain-containing protein</fullName>
    </submittedName>
</protein>
<accession>A0AB39X8V0</accession>
<proteinExistence type="predicted"/>
<evidence type="ECO:0000256" key="2">
    <source>
        <dbReference type="SAM" id="SignalP"/>
    </source>
</evidence>
<feature type="chain" id="PRO_5044309895" evidence="2">
    <location>
        <begin position="26"/>
        <end position="127"/>
    </location>
</feature>
<dbReference type="Pfam" id="PF13767">
    <property type="entry name" value="DUF4168"/>
    <property type="match status" value="1"/>
</dbReference>
<feature type="coiled-coil region" evidence="1">
    <location>
        <begin position="60"/>
        <end position="97"/>
    </location>
</feature>
<keyword evidence="1" id="KW-0175">Coiled coil</keyword>
<dbReference type="RefSeq" id="WP_369742910.1">
    <property type="nucleotide sequence ID" value="NZ_CP165718.1"/>
</dbReference>
<gene>
    <name evidence="4" type="ORF">AB8S08_12215</name>
</gene>
<reference evidence="4" key="1">
    <citation type="submission" date="2024-07" db="EMBL/GenBank/DDBJ databases">
        <title>Whole genome sequence of bacterial strains from algal surface.</title>
        <authorList>
            <person name="Kumar P."/>
        </authorList>
    </citation>
    <scope>NUCLEOTIDE SEQUENCE</scope>
    <source>
        <strain evidence="4">PP-1MA</strain>
    </source>
</reference>
<sequence length="127" mass="14137">MKHSMTALALAALFSGALVTTAANATPVQAQQEQQMMQQQQNIEINDDMLNDFVDAMGSVQQISNKYAEQFQNAEDAEQAQQIQRKAQEEMVAAVEESGLTAAEYNAIVQRVQQDEELRAKLQEMTE</sequence>
<evidence type="ECO:0000256" key="1">
    <source>
        <dbReference type="SAM" id="Coils"/>
    </source>
</evidence>
<feature type="signal peptide" evidence="2">
    <location>
        <begin position="1"/>
        <end position="25"/>
    </location>
</feature>
<keyword evidence="2" id="KW-0732">Signal</keyword>
<evidence type="ECO:0000259" key="3">
    <source>
        <dbReference type="Pfam" id="PF13767"/>
    </source>
</evidence>
<name>A0AB39X8V0_9GAMM</name>
<feature type="domain" description="DUF4168" evidence="3">
    <location>
        <begin position="46"/>
        <end position="121"/>
    </location>
</feature>
<organism evidence="4">
    <name type="scientific">Pseudidiomarina sp. PP-1MA</name>
    <dbReference type="NCBI Taxonomy" id="3237706"/>
    <lineage>
        <taxon>Bacteria</taxon>
        <taxon>Pseudomonadati</taxon>
        <taxon>Pseudomonadota</taxon>
        <taxon>Gammaproteobacteria</taxon>
        <taxon>Alteromonadales</taxon>
        <taxon>Idiomarinaceae</taxon>
        <taxon>Pseudidiomarina</taxon>
    </lineage>
</organism>
<dbReference type="AlphaFoldDB" id="A0AB39X8V0"/>
<dbReference type="InterPro" id="IPR025433">
    <property type="entry name" value="DUF4168"/>
</dbReference>
<evidence type="ECO:0000313" key="4">
    <source>
        <dbReference type="EMBL" id="XDV09502.1"/>
    </source>
</evidence>
<dbReference type="EMBL" id="CP165718">
    <property type="protein sequence ID" value="XDV09502.1"/>
    <property type="molecule type" value="Genomic_DNA"/>
</dbReference>